<dbReference type="InterPro" id="IPR018376">
    <property type="entry name" value="Enoyl-CoA_hyd/isom_CS"/>
</dbReference>
<dbReference type="GO" id="GO:0018812">
    <property type="term" value="F:3-hydroxyacyl-CoA dehydratase activity"/>
    <property type="evidence" value="ECO:0007669"/>
    <property type="project" value="UniProtKB-EC"/>
</dbReference>
<comment type="catalytic activity">
    <reaction evidence="5">
        <text>a short-chain (3S)-3-hydroxyacyl-CoA = a short-chain (2E)-enoyl-CoA + H2O</text>
        <dbReference type="Rhea" id="RHEA:52664"/>
        <dbReference type="ChEBI" id="CHEBI:15377"/>
        <dbReference type="ChEBI" id="CHEBI:87488"/>
        <dbReference type="ChEBI" id="CHEBI:136760"/>
        <dbReference type="EC" id="4.2.1.150"/>
    </reaction>
</comment>
<comment type="pathway">
    <text evidence="1">Lipid metabolism; butanoate metabolism.</text>
</comment>
<proteinExistence type="inferred from homology"/>
<evidence type="ECO:0000313" key="9">
    <source>
        <dbReference type="Proteomes" id="UP000001683"/>
    </source>
</evidence>
<protein>
    <recommendedName>
        <fullName evidence="6">short-chain-enoyl-CoA hydratase</fullName>
        <ecNumber evidence="6">4.2.1.150</ecNumber>
    </recommendedName>
</protein>
<dbReference type="STRING" id="457570.Nther_1877"/>
<evidence type="ECO:0000256" key="7">
    <source>
        <dbReference type="RuleBase" id="RU003707"/>
    </source>
</evidence>
<dbReference type="InParanoid" id="B2A632"/>
<organism evidence="8 9">
    <name type="scientific">Natranaerobius thermophilus (strain ATCC BAA-1301 / DSM 18059 / JW/NM-WN-LF)</name>
    <dbReference type="NCBI Taxonomy" id="457570"/>
    <lineage>
        <taxon>Bacteria</taxon>
        <taxon>Bacillati</taxon>
        <taxon>Bacillota</taxon>
        <taxon>Clostridia</taxon>
        <taxon>Natranaerobiales</taxon>
        <taxon>Natranaerobiaceae</taxon>
        <taxon>Natranaerobius</taxon>
    </lineage>
</organism>
<dbReference type="EC" id="4.2.1.150" evidence="6"/>
<keyword evidence="9" id="KW-1185">Reference proteome</keyword>
<evidence type="ECO:0000256" key="3">
    <source>
        <dbReference type="ARBA" id="ARBA00011881"/>
    </source>
</evidence>
<dbReference type="InterPro" id="IPR029045">
    <property type="entry name" value="ClpP/crotonase-like_dom_sf"/>
</dbReference>
<comment type="similarity">
    <text evidence="2 7">Belongs to the enoyl-CoA hydratase/isomerase family.</text>
</comment>
<dbReference type="Gene3D" id="3.90.226.10">
    <property type="entry name" value="2-enoyl-CoA Hydratase, Chain A, domain 1"/>
    <property type="match status" value="1"/>
</dbReference>
<evidence type="ECO:0000256" key="4">
    <source>
        <dbReference type="ARBA" id="ARBA00023239"/>
    </source>
</evidence>
<dbReference type="GO" id="GO:0006635">
    <property type="term" value="P:fatty acid beta-oxidation"/>
    <property type="evidence" value="ECO:0007669"/>
    <property type="project" value="TreeGrafter"/>
</dbReference>
<dbReference type="FunFam" id="1.10.12.10:FF:000001">
    <property type="entry name" value="Probable enoyl-CoA hydratase, mitochondrial"/>
    <property type="match status" value="1"/>
</dbReference>
<keyword evidence="4" id="KW-0456">Lyase</keyword>
<dbReference type="AlphaFoldDB" id="B2A632"/>
<dbReference type="Pfam" id="PF00378">
    <property type="entry name" value="ECH_1"/>
    <property type="match status" value="1"/>
</dbReference>
<dbReference type="eggNOG" id="COG1024">
    <property type="taxonomic scope" value="Bacteria"/>
</dbReference>
<sequence length="262" mass="28740">MTSEKLILKEMKNDSVALLKINRPKALNALNVEVLKELYNELQEIEKDETVKCVIITGSGEKAFVGGADIGSMKDMDTVEARKFSEFGNEVMTYIENLKIPVIAAINGYALGGGLELALSADIRIASENAKFGTPEINLGIFPGFGGTQRLPKIVGLHKAKELIFTGEIITAEDAKEANLINKVVKQEELMEVVTKMASKIASKSSIPLKLAKQVINRGYEEPIETGSLMETSSFSVCFSTEDQKEGMEAFLENRKPTFKDK</sequence>
<evidence type="ECO:0000256" key="5">
    <source>
        <dbReference type="ARBA" id="ARBA00050624"/>
    </source>
</evidence>
<evidence type="ECO:0000256" key="6">
    <source>
        <dbReference type="ARBA" id="ARBA00067035"/>
    </source>
</evidence>
<dbReference type="Gene3D" id="1.10.12.10">
    <property type="entry name" value="Lyase 2-enoyl-coa Hydratase, Chain A, domain 2"/>
    <property type="match status" value="1"/>
</dbReference>
<evidence type="ECO:0000313" key="8">
    <source>
        <dbReference type="EMBL" id="ACB85449.1"/>
    </source>
</evidence>
<accession>B2A632</accession>
<dbReference type="RefSeq" id="WP_012448314.1">
    <property type="nucleotide sequence ID" value="NC_010718.1"/>
</dbReference>
<dbReference type="FunFam" id="3.90.226.10:FF:000009">
    <property type="entry name" value="Carnitinyl-CoA dehydratase"/>
    <property type="match status" value="1"/>
</dbReference>
<dbReference type="Proteomes" id="UP000001683">
    <property type="component" value="Chromosome"/>
</dbReference>
<gene>
    <name evidence="8" type="ordered locus">Nther_1877</name>
</gene>
<comment type="subunit">
    <text evidence="3">Homotetramer.</text>
</comment>
<dbReference type="HOGENOM" id="CLU_009834_7_6_9"/>
<dbReference type="CDD" id="cd06558">
    <property type="entry name" value="crotonase-like"/>
    <property type="match status" value="1"/>
</dbReference>
<dbReference type="InterPro" id="IPR001753">
    <property type="entry name" value="Enoyl-CoA_hydra/iso"/>
</dbReference>
<dbReference type="PANTHER" id="PTHR11941">
    <property type="entry name" value="ENOYL-COA HYDRATASE-RELATED"/>
    <property type="match status" value="1"/>
</dbReference>
<dbReference type="InterPro" id="IPR014748">
    <property type="entry name" value="Enoyl-CoA_hydra_C"/>
</dbReference>
<name>B2A632_NATTJ</name>
<dbReference type="OrthoDB" id="9775794at2"/>
<dbReference type="EMBL" id="CP001034">
    <property type="protein sequence ID" value="ACB85449.1"/>
    <property type="molecule type" value="Genomic_DNA"/>
</dbReference>
<reference evidence="8 9" key="1">
    <citation type="submission" date="2008-04" db="EMBL/GenBank/DDBJ databases">
        <title>Complete sequence of chromosome of Natranaerobius thermophilus JW/NM-WN-LF.</title>
        <authorList>
            <consortium name="US DOE Joint Genome Institute"/>
            <person name="Copeland A."/>
            <person name="Lucas S."/>
            <person name="Lapidus A."/>
            <person name="Glavina del Rio T."/>
            <person name="Dalin E."/>
            <person name="Tice H."/>
            <person name="Bruce D."/>
            <person name="Goodwin L."/>
            <person name="Pitluck S."/>
            <person name="Chertkov O."/>
            <person name="Brettin T."/>
            <person name="Detter J.C."/>
            <person name="Han C."/>
            <person name="Kuske C.R."/>
            <person name="Schmutz J."/>
            <person name="Larimer F."/>
            <person name="Land M."/>
            <person name="Hauser L."/>
            <person name="Kyrpides N."/>
            <person name="Lykidis A."/>
            <person name="Mesbah N.M."/>
            <person name="Wiegel J."/>
        </authorList>
    </citation>
    <scope>NUCLEOTIDE SEQUENCE [LARGE SCALE GENOMIC DNA]</scope>
    <source>
        <strain evidence="9">ATCC BAA-1301 / DSM 18059 / JW/NM-WN-LF</strain>
    </source>
</reference>
<reference evidence="8 9" key="2">
    <citation type="journal article" date="2011" name="J. Bacteriol.">
        <title>Complete genome sequence of the anaerobic, halophilic alkalithermophile Natranaerobius thermophilus JW/NM-WN-LF.</title>
        <authorList>
            <person name="Zhao B."/>
            <person name="Mesbah N.M."/>
            <person name="Dalin E."/>
            <person name="Goodwin L."/>
            <person name="Nolan M."/>
            <person name="Pitluck S."/>
            <person name="Chertkov O."/>
            <person name="Brettin T.S."/>
            <person name="Han J."/>
            <person name="Larimer F.W."/>
            <person name="Land M.L."/>
            <person name="Hauser L."/>
            <person name="Kyrpides N."/>
            <person name="Wiegel J."/>
        </authorList>
    </citation>
    <scope>NUCLEOTIDE SEQUENCE [LARGE SCALE GENOMIC DNA]</scope>
    <source>
        <strain evidence="9">ATCC BAA-1301 / DSM 18059 / JW/NM-WN-LF</strain>
    </source>
</reference>
<dbReference type="PROSITE" id="PS00166">
    <property type="entry name" value="ENOYL_COA_HYDRATASE"/>
    <property type="match status" value="1"/>
</dbReference>
<dbReference type="SUPFAM" id="SSF52096">
    <property type="entry name" value="ClpP/crotonase"/>
    <property type="match status" value="1"/>
</dbReference>
<dbReference type="KEGG" id="nth:Nther_1877"/>
<dbReference type="PANTHER" id="PTHR11941:SF54">
    <property type="entry name" value="ENOYL-COA HYDRATASE, MITOCHONDRIAL"/>
    <property type="match status" value="1"/>
</dbReference>
<evidence type="ECO:0000256" key="2">
    <source>
        <dbReference type="ARBA" id="ARBA00005254"/>
    </source>
</evidence>
<evidence type="ECO:0000256" key="1">
    <source>
        <dbReference type="ARBA" id="ARBA00005086"/>
    </source>
</evidence>
<dbReference type="FunCoup" id="B2A632">
    <property type="interactions" value="305"/>
</dbReference>